<gene>
    <name evidence="1" type="ORF">SPELUC_LOCUS17261</name>
</gene>
<feature type="non-terminal residue" evidence="1">
    <location>
        <position position="1"/>
    </location>
</feature>
<protein>
    <submittedName>
        <fullName evidence="1">7824_t:CDS:1</fullName>
    </submittedName>
</protein>
<sequence>PINISGESTSTKSSPDQNDELPPLLPIQIMVEPLIVRFCYHFDSKRPTTRIDKPEWYFSHVITTIKEHSPFLEGAIQAIVDEA</sequence>
<name>A0ACA9RF15_9GLOM</name>
<dbReference type="Proteomes" id="UP000789366">
    <property type="component" value="Unassembled WGS sequence"/>
</dbReference>
<reference evidence="1" key="1">
    <citation type="submission" date="2021-06" db="EMBL/GenBank/DDBJ databases">
        <authorList>
            <person name="Kallberg Y."/>
            <person name="Tangrot J."/>
            <person name="Rosling A."/>
        </authorList>
    </citation>
    <scope>NUCLEOTIDE SEQUENCE</scope>
    <source>
        <strain evidence="1">28 12/20/2015</strain>
    </source>
</reference>
<evidence type="ECO:0000313" key="2">
    <source>
        <dbReference type="Proteomes" id="UP000789366"/>
    </source>
</evidence>
<dbReference type="EMBL" id="CAJVPW010069423">
    <property type="protein sequence ID" value="CAG8791358.1"/>
    <property type="molecule type" value="Genomic_DNA"/>
</dbReference>
<evidence type="ECO:0000313" key="1">
    <source>
        <dbReference type="EMBL" id="CAG8791358.1"/>
    </source>
</evidence>
<keyword evidence="2" id="KW-1185">Reference proteome</keyword>
<feature type="non-terminal residue" evidence="1">
    <location>
        <position position="83"/>
    </location>
</feature>
<comment type="caution">
    <text evidence="1">The sequence shown here is derived from an EMBL/GenBank/DDBJ whole genome shotgun (WGS) entry which is preliminary data.</text>
</comment>
<accession>A0ACA9RF15</accession>
<organism evidence="1 2">
    <name type="scientific">Cetraspora pellucida</name>
    <dbReference type="NCBI Taxonomy" id="1433469"/>
    <lineage>
        <taxon>Eukaryota</taxon>
        <taxon>Fungi</taxon>
        <taxon>Fungi incertae sedis</taxon>
        <taxon>Mucoromycota</taxon>
        <taxon>Glomeromycotina</taxon>
        <taxon>Glomeromycetes</taxon>
        <taxon>Diversisporales</taxon>
        <taxon>Gigasporaceae</taxon>
        <taxon>Cetraspora</taxon>
    </lineage>
</organism>
<proteinExistence type="predicted"/>